<dbReference type="Pfam" id="PF23959">
    <property type="entry name" value="DUF7288"/>
    <property type="match status" value="1"/>
</dbReference>
<dbReference type="RefSeq" id="WP_089869506.1">
    <property type="nucleotide sequence ID" value="NZ_FOTC01000002.1"/>
</dbReference>
<dbReference type="AlphaFoldDB" id="A0A1I4ER93"/>
<reference evidence="2" key="1">
    <citation type="submission" date="2016-10" db="EMBL/GenBank/DDBJ databases">
        <authorList>
            <person name="Varghese N."/>
            <person name="Submissions S."/>
        </authorList>
    </citation>
    <scope>NUCLEOTIDE SEQUENCE [LARGE SCALE GENOMIC DNA]</scope>
    <source>
        <strain evidence="2">CGMCC 1.7738</strain>
    </source>
</reference>
<evidence type="ECO:0000313" key="1">
    <source>
        <dbReference type="EMBL" id="SFL08194.1"/>
    </source>
</evidence>
<name>A0A1I4ER93_9EURY</name>
<dbReference type="STRING" id="553466.SAMN04487950_2343"/>
<dbReference type="EMBL" id="FOTC01000002">
    <property type="protein sequence ID" value="SFL08194.1"/>
    <property type="molecule type" value="Genomic_DNA"/>
</dbReference>
<proteinExistence type="predicted"/>
<organism evidence="1 2">
    <name type="scientific">Halogranum rubrum</name>
    <dbReference type="NCBI Taxonomy" id="553466"/>
    <lineage>
        <taxon>Archaea</taxon>
        <taxon>Methanobacteriati</taxon>
        <taxon>Methanobacteriota</taxon>
        <taxon>Stenosarchaea group</taxon>
        <taxon>Halobacteria</taxon>
        <taxon>Halobacteriales</taxon>
        <taxon>Haloferacaceae</taxon>
    </lineage>
</organism>
<gene>
    <name evidence="1" type="ORF">SAMN04487950_2343</name>
</gene>
<evidence type="ECO:0000313" key="2">
    <source>
        <dbReference type="Proteomes" id="UP000199607"/>
    </source>
</evidence>
<dbReference type="InterPro" id="IPR055712">
    <property type="entry name" value="DUF7288"/>
</dbReference>
<dbReference type="Proteomes" id="UP000199607">
    <property type="component" value="Unassembled WGS sequence"/>
</dbReference>
<keyword evidence="2" id="KW-1185">Reference proteome</keyword>
<accession>A0A1I4ER93</accession>
<protein>
    <submittedName>
        <fullName evidence="1">Uncharacterized protein</fullName>
    </submittedName>
</protein>
<sequence length="202" mass="22044">MRAQAHTLEAISAALLVVGSVVFALQVTAVTPLSASTSSQHIENQQDAMASGILAQATEDGSLKRAVLFWNEIGGQFYDAGPRRPYYMNAPPPPDIEFGRLLERTYGVRGIAYNVHVGYQAPGGGYREIRYIYRGEPSDNAVTASTYVTLFDDDPLYDDADDDGVAEQTTGTSLSTTNFYASDVSTSLVYNVLRVEVVVWRM</sequence>